<dbReference type="EMBL" id="LCWF01000041">
    <property type="protein sequence ID" value="KKY25477.1"/>
    <property type="molecule type" value="Genomic_DNA"/>
</dbReference>
<dbReference type="InterPro" id="IPR051556">
    <property type="entry name" value="N-term/lysine_N-AcTrnsfr"/>
</dbReference>
<keyword evidence="2" id="KW-0012">Acyltransferase</keyword>
<keyword evidence="5" id="KW-1185">Reference proteome</keyword>
<evidence type="ECO:0000313" key="5">
    <source>
        <dbReference type="Proteomes" id="UP000053317"/>
    </source>
</evidence>
<dbReference type="Proteomes" id="UP000053317">
    <property type="component" value="Unassembled WGS sequence"/>
</dbReference>
<reference evidence="4 5" key="2">
    <citation type="submission" date="2015-05" db="EMBL/GenBank/DDBJ databases">
        <authorList>
            <person name="Morales-Cruz A."/>
            <person name="Amrine K.C."/>
            <person name="Cantu D."/>
        </authorList>
    </citation>
    <scope>NUCLEOTIDE SEQUENCE [LARGE SCALE GENOMIC DNA]</scope>
    <source>
        <strain evidence="4">UCRPC4</strain>
    </source>
</reference>
<reference evidence="4 5" key="1">
    <citation type="submission" date="2015-05" db="EMBL/GenBank/DDBJ databases">
        <title>Distinctive expansion of gene families associated with plant cell wall degradation and secondary metabolism in the genomes of grapevine trunk pathogens.</title>
        <authorList>
            <person name="Lawrence D.P."/>
            <person name="Travadon R."/>
            <person name="Rolshausen P.E."/>
            <person name="Baumgartner K."/>
        </authorList>
    </citation>
    <scope>NUCLEOTIDE SEQUENCE [LARGE SCALE GENOMIC DNA]</scope>
    <source>
        <strain evidence="4">UCRPC4</strain>
    </source>
</reference>
<sequence>MPQSNLLNFFTSRGLSNIPKDSGLKEEERAFSANDGPNEDLNTNATLNNSTAAEKAQVPNTDPAAVESGILEIKRVQTPHSSLTITAVDKDSVQQLKRLTATLLQVKYPDTFFDEAVSVHPVRYLSRQVVFGFPDGRGQGSPVGWIRCRLEVFPLSTRPEPYYPISSDESRPTQIYIQALCLLAPYRGYGAAAALLDSILSEKEVLRSWDVRGVYAHVWEKSEDALEWYKKRGFKLTMLIDGYYRKLKPSRAWIVWLPLDIDK</sequence>
<organism evidence="4 5">
    <name type="scientific">Phaeomoniella chlamydospora</name>
    <name type="common">Phaeoacremonium chlamydosporum</name>
    <dbReference type="NCBI Taxonomy" id="158046"/>
    <lineage>
        <taxon>Eukaryota</taxon>
        <taxon>Fungi</taxon>
        <taxon>Dikarya</taxon>
        <taxon>Ascomycota</taxon>
        <taxon>Pezizomycotina</taxon>
        <taxon>Eurotiomycetes</taxon>
        <taxon>Chaetothyriomycetidae</taxon>
        <taxon>Phaeomoniellales</taxon>
        <taxon>Phaeomoniellaceae</taxon>
        <taxon>Phaeomoniella</taxon>
    </lineage>
</organism>
<accession>A0A0G2ERT5</accession>
<protein>
    <submittedName>
        <fullName evidence="4">Putative gnat family acetyltransferase</fullName>
    </submittedName>
</protein>
<dbReference type="PROSITE" id="PS51186">
    <property type="entry name" value="GNAT"/>
    <property type="match status" value="1"/>
</dbReference>
<dbReference type="OrthoDB" id="47374at2759"/>
<feature type="domain" description="N-acetyltransferase" evidence="3">
    <location>
        <begin position="83"/>
        <end position="260"/>
    </location>
</feature>
<dbReference type="SUPFAM" id="SSF55729">
    <property type="entry name" value="Acyl-CoA N-acyltransferases (Nat)"/>
    <property type="match status" value="1"/>
</dbReference>
<dbReference type="AlphaFoldDB" id="A0A0G2ERT5"/>
<dbReference type="PANTHER" id="PTHR42919">
    <property type="entry name" value="N-ALPHA-ACETYLTRANSFERASE"/>
    <property type="match status" value="1"/>
</dbReference>
<evidence type="ECO:0000313" key="4">
    <source>
        <dbReference type="EMBL" id="KKY25477.1"/>
    </source>
</evidence>
<comment type="caution">
    <text evidence="4">The sequence shown here is derived from an EMBL/GenBank/DDBJ whole genome shotgun (WGS) entry which is preliminary data.</text>
</comment>
<dbReference type="Gene3D" id="3.40.630.30">
    <property type="match status" value="1"/>
</dbReference>
<proteinExistence type="predicted"/>
<dbReference type="GO" id="GO:0007064">
    <property type="term" value="P:mitotic sister chromatid cohesion"/>
    <property type="evidence" value="ECO:0007669"/>
    <property type="project" value="TreeGrafter"/>
</dbReference>
<dbReference type="GO" id="GO:0031415">
    <property type="term" value="C:NatA complex"/>
    <property type="evidence" value="ECO:0007669"/>
    <property type="project" value="TreeGrafter"/>
</dbReference>
<evidence type="ECO:0000256" key="2">
    <source>
        <dbReference type="ARBA" id="ARBA00023315"/>
    </source>
</evidence>
<dbReference type="PANTHER" id="PTHR42919:SF8">
    <property type="entry name" value="N-ALPHA-ACETYLTRANSFERASE 50"/>
    <property type="match status" value="1"/>
</dbReference>
<evidence type="ECO:0000259" key="3">
    <source>
        <dbReference type="PROSITE" id="PS51186"/>
    </source>
</evidence>
<dbReference type="InterPro" id="IPR016181">
    <property type="entry name" value="Acyl_CoA_acyltransferase"/>
</dbReference>
<gene>
    <name evidence="4" type="ORF">UCRPC4_g01741</name>
</gene>
<dbReference type="InterPro" id="IPR000182">
    <property type="entry name" value="GNAT_dom"/>
</dbReference>
<keyword evidence="1 4" id="KW-0808">Transferase</keyword>
<dbReference type="Pfam" id="PF00583">
    <property type="entry name" value="Acetyltransf_1"/>
    <property type="match status" value="1"/>
</dbReference>
<evidence type="ECO:0000256" key="1">
    <source>
        <dbReference type="ARBA" id="ARBA00022679"/>
    </source>
</evidence>
<dbReference type="GO" id="GO:0016747">
    <property type="term" value="F:acyltransferase activity, transferring groups other than amino-acyl groups"/>
    <property type="evidence" value="ECO:0007669"/>
    <property type="project" value="InterPro"/>
</dbReference>
<name>A0A0G2ERT5_PHACM</name>